<dbReference type="PROSITE" id="PS00086">
    <property type="entry name" value="CYTOCHROME_P450"/>
    <property type="match status" value="1"/>
</dbReference>
<dbReference type="PRINTS" id="PR00385">
    <property type="entry name" value="P450"/>
</dbReference>
<keyword evidence="5 8" id="KW-0560">Oxidoreductase</keyword>
<comment type="cofactor">
    <cofactor evidence="1">
        <name>heme</name>
        <dbReference type="ChEBI" id="CHEBI:30413"/>
    </cofactor>
</comment>
<evidence type="ECO:0000313" key="10">
    <source>
        <dbReference type="Proteomes" id="UP001303046"/>
    </source>
</evidence>
<dbReference type="InterPro" id="IPR001128">
    <property type="entry name" value="Cyt_P450"/>
</dbReference>
<protein>
    <recommendedName>
        <fullName evidence="11">Unspecific monooxygenase</fullName>
    </recommendedName>
</protein>
<organism evidence="9 10">
    <name type="scientific">Necator americanus</name>
    <name type="common">Human hookworm</name>
    <dbReference type="NCBI Taxonomy" id="51031"/>
    <lineage>
        <taxon>Eukaryota</taxon>
        <taxon>Metazoa</taxon>
        <taxon>Ecdysozoa</taxon>
        <taxon>Nematoda</taxon>
        <taxon>Chromadorea</taxon>
        <taxon>Rhabditida</taxon>
        <taxon>Rhabditina</taxon>
        <taxon>Rhabditomorpha</taxon>
        <taxon>Strongyloidea</taxon>
        <taxon>Ancylostomatidae</taxon>
        <taxon>Bunostominae</taxon>
        <taxon>Necator</taxon>
    </lineage>
</organism>
<keyword evidence="6 8" id="KW-0408">Iron</keyword>
<evidence type="ECO:0000313" key="9">
    <source>
        <dbReference type="EMBL" id="KAK6760396.1"/>
    </source>
</evidence>
<evidence type="ECO:0000256" key="2">
    <source>
        <dbReference type="ARBA" id="ARBA00010617"/>
    </source>
</evidence>
<dbReference type="InterPro" id="IPR036396">
    <property type="entry name" value="Cyt_P450_sf"/>
</dbReference>
<keyword evidence="7 8" id="KW-0503">Monooxygenase</keyword>
<evidence type="ECO:0000256" key="8">
    <source>
        <dbReference type="RuleBase" id="RU000461"/>
    </source>
</evidence>
<keyword evidence="4 8" id="KW-0479">Metal-binding</keyword>
<sequence length="514" mass="59053">MLTVFLLTAVCLLLFLIYRRRYDHTLLLNCGFPILPARHLIFENIDVFQSPTAIFTFGHLAKHYGPVFGVMQGGLPTVVTSDVEVIRSISLKFFSNFHAKMPVPIDPDPVSAENVHMFASRGERWKRMRTITSQAMAAKNMKQLFPIVEESVFSFLSYVERLPLRKAVEAHKLFQNHTSDVLARCAFGQTQSLHHDNLYHRIFSQAFGNEPNPSTFCWSTASLCFPALAGMLRGFKKCAETVPRRIAGTVSPIMMFSDHLARLRNERQPNAENCDFLQFFKNAEDENFKGFLTEHVSGKVDVSSIRIEKTMAPGETIAQCRFIAIAGFDTTANTLALVCDLLAKNEEKQALLLEEIDAVENFTYENIQSMEYLHNCIFETLRLYPHASPLQHRLCMEDCNVESYHFRKGVCIVIDPWAVHHNPRIWGDDVEEFRPERFRTLTNEQLRAFMPFGLGPRQCVGMRFALMEMKLTLCLFLSKYKLCKKDRKDKITMTLRDTGTVWPKEVLVQLEERQ</sequence>
<gene>
    <name evidence="9" type="primary">Necator_chrX.g21910</name>
    <name evidence="9" type="ORF">RB195_021749</name>
</gene>
<evidence type="ECO:0000256" key="4">
    <source>
        <dbReference type="ARBA" id="ARBA00022723"/>
    </source>
</evidence>
<evidence type="ECO:0000256" key="3">
    <source>
        <dbReference type="ARBA" id="ARBA00022617"/>
    </source>
</evidence>
<evidence type="ECO:0000256" key="6">
    <source>
        <dbReference type="ARBA" id="ARBA00023004"/>
    </source>
</evidence>
<dbReference type="PANTHER" id="PTHR24292:SF98">
    <property type="entry name" value="CYTOCHROME P450"/>
    <property type="match status" value="1"/>
</dbReference>
<dbReference type="EMBL" id="JAVFWL010000006">
    <property type="protein sequence ID" value="KAK6760396.1"/>
    <property type="molecule type" value="Genomic_DNA"/>
</dbReference>
<dbReference type="Gene3D" id="1.10.630.10">
    <property type="entry name" value="Cytochrome P450"/>
    <property type="match status" value="1"/>
</dbReference>
<dbReference type="SUPFAM" id="SSF48264">
    <property type="entry name" value="Cytochrome P450"/>
    <property type="match status" value="1"/>
</dbReference>
<evidence type="ECO:0000256" key="5">
    <source>
        <dbReference type="ARBA" id="ARBA00023002"/>
    </source>
</evidence>
<dbReference type="PANTHER" id="PTHR24292">
    <property type="entry name" value="CYTOCHROME P450"/>
    <property type="match status" value="1"/>
</dbReference>
<accession>A0ABR1EEM6</accession>
<proteinExistence type="inferred from homology"/>
<evidence type="ECO:0000256" key="7">
    <source>
        <dbReference type="ARBA" id="ARBA00023033"/>
    </source>
</evidence>
<evidence type="ECO:0000256" key="1">
    <source>
        <dbReference type="ARBA" id="ARBA00001971"/>
    </source>
</evidence>
<dbReference type="Proteomes" id="UP001303046">
    <property type="component" value="Unassembled WGS sequence"/>
</dbReference>
<comment type="caution">
    <text evidence="9">The sequence shown here is derived from an EMBL/GenBank/DDBJ whole genome shotgun (WGS) entry which is preliminary data.</text>
</comment>
<dbReference type="InterPro" id="IPR050476">
    <property type="entry name" value="Insect_CytP450_Detox"/>
</dbReference>
<keyword evidence="3 8" id="KW-0349">Heme</keyword>
<name>A0ABR1EEM6_NECAM</name>
<evidence type="ECO:0008006" key="11">
    <source>
        <dbReference type="Google" id="ProtNLM"/>
    </source>
</evidence>
<dbReference type="PRINTS" id="PR00463">
    <property type="entry name" value="EP450I"/>
</dbReference>
<comment type="similarity">
    <text evidence="2 8">Belongs to the cytochrome P450 family.</text>
</comment>
<keyword evidence="10" id="KW-1185">Reference proteome</keyword>
<reference evidence="9 10" key="1">
    <citation type="submission" date="2023-08" db="EMBL/GenBank/DDBJ databases">
        <title>A Necator americanus chromosomal reference genome.</title>
        <authorList>
            <person name="Ilik V."/>
            <person name="Petrzelkova K.J."/>
            <person name="Pardy F."/>
            <person name="Fuh T."/>
            <person name="Niatou-Singa F.S."/>
            <person name="Gouil Q."/>
            <person name="Baker L."/>
            <person name="Ritchie M.E."/>
            <person name="Jex A.R."/>
            <person name="Gazzola D."/>
            <person name="Li H."/>
            <person name="Toshio Fujiwara R."/>
            <person name="Zhan B."/>
            <person name="Aroian R.V."/>
            <person name="Pafco B."/>
            <person name="Schwarz E.M."/>
        </authorList>
    </citation>
    <scope>NUCLEOTIDE SEQUENCE [LARGE SCALE GENOMIC DNA]</scope>
    <source>
        <strain evidence="9 10">Aroian</strain>
        <tissue evidence="9">Whole animal</tissue>
    </source>
</reference>
<dbReference type="InterPro" id="IPR017972">
    <property type="entry name" value="Cyt_P450_CS"/>
</dbReference>
<dbReference type="Pfam" id="PF00067">
    <property type="entry name" value="p450"/>
    <property type="match status" value="1"/>
</dbReference>
<dbReference type="InterPro" id="IPR002401">
    <property type="entry name" value="Cyt_P450_E_grp-I"/>
</dbReference>